<dbReference type="EMBL" id="ML977015">
    <property type="protein sequence ID" value="KAF1951762.1"/>
    <property type="molecule type" value="Genomic_DNA"/>
</dbReference>
<accession>A0A6A5TJC8</accession>
<keyword evidence="4" id="KW-1185">Reference proteome</keyword>
<evidence type="ECO:0000259" key="2">
    <source>
        <dbReference type="Pfam" id="PF19026"/>
    </source>
</evidence>
<sequence length="125" mass="13109">MAEPQPSEIQEGAADPHAPTGTAEDRKAAAALSSLDAPTQEDEVAGKKNVDSKALGEAMKGLSVKENAGEQKKAVKIEATDVSLLVSELELPKPKATELLRANDGDIQKAIASFITPKYNAVSVR</sequence>
<dbReference type="InterPro" id="IPR038922">
    <property type="entry name" value="HYPK_UBA"/>
</dbReference>
<dbReference type="Pfam" id="PF19026">
    <property type="entry name" value="UBA_HYPK"/>
    <property type="match status" value="1"/>
</dbReference>
<dbReference type="PANTHER" id="PTHR31184">
    <property type="entry name" value="HUNTINGTIN-INTERACTING PROTEIN K FAMILY MEMBER"/>
    <property type="match status" value="1"/>
</dbReference>
<gene>
    <name evidence="3" type="ORF">CC80DRAFT_495906</name>
</gene>
<dbReference type="OrthoDB" id="285219at2759"/>
<organism evidence="3 4">
    <name type="scientific">Byssothecium circinans</name>
    <dbReference type="NCBI Taxonomy" id="147558"/>
    <lineage>
        <taxon>Eukaryota</taxon>
        <taxon>Fungi</taxon>
        <taxon>Dikarya</taxon>
        <taxon>Ascomycota</taxon>
        <taxon>Pezizomycotina</taxon>
        <taxon>Dothideomycetes</taxon>
        <taxon>Pleosporomycetidae</taxon>
        <taxon>Pleosporales</taxon>
        <taxon>Massarineae</taxon>
        <taxon>Massarinaceae</taxon>
        <taxon>Byssothecium</taxon>
    </lineage>
</organism>
<dbReference type="Proteomes" id="UP000800035">
    <property type="component" value="Unassembled WGS sequence"/>
</dbReference>
<dbReference type="CDD" id="cd14361">
    <property type="entry name" value="UBA_HYPK"/>
    <property type="match status" value="1"/>
</dbReference>
<evidence type="ECO:0000313" key="4">
    <source>
        <dbReference type="Proteomes" id="UP000800035"/>
    </source>
</evidence>
<evidence type="ECO:0000256" key="1">
    <source>
        <dbReference type="SAM" id="MobiDB-lite"/>
    </source>
</evidence>
<dbReference type="AlphaFoldDB" id="A0A6A5TJC8"/>
<dbReference type="InterPro" id="IPR044034">
    <property type="entry name" value="NAC-like_UBA"/>
</dbReference>
<dbReference type="GO" id="GO:0043066">
    <property type="term" value="P:negative regulation of apoptotic process"/>
    <property type="evidence" value="ECO:0007669"/>
    <property type="project" value="TreeGrafter"/>
</dbReference>
<evidence type="ECO:0000313" key="3">
    <source>
        <dbReference type="EMBL" id="KAF1951762.1"/>
    </source>
</evidence>
<dbReference type="GO" id="GO:0050821">
    <property type="term" value="P:protein stabilization"/>
    <property type="evidence" value="ECO:0007669"/>
    <property type="project" value="TreeGrafter"/>
</dbReference>
<name>A0A6A5TJC8_9PLEO</name>
<feature type="domain" description="Nascent polypeptide-associated complex subunit alpha-like UBA" evidence="2">
    <location>
        <begin position="75"/>
        <end position="115"/>
    </location>
</feature>
<protein>
    <recommendedName>
        <fullName evidence="2">Nascent polypeptide-associated complex subunit alpha-like UBA domain-containing protein</fullName>
    </recommendedName>
</protein>
<dbReference type="PANTHER" id="PTHR31184:SF2">
    <property type="entry name" value="HUNTINGTIN-INTERACTING PROTEIN K"/>
    <property type="match status" value="1"/>
</dbReference>
<dbReference type="InterPro" id="IPR052617">
    <property type="entry name" value="Huntingtin-int_K"/>
</dbReference>
<proteinExistence type="predicted"/>
<feature type="region of interest" description="Disordered" evidence="1">
    <location>
        <begin position="1"/>
        <end position="50"/>
    </location>
</feature>
<reference evidence="3" key="1">
    <citation type="journal article" date="2020" name="Stud. Mycol.">
        <title>101 Dothideomycetes genomes: a test case for predicting lifestyles and emergence of pathogens.</title>
        <authorList>
            <person name="Haridas S."/>
            <person name="Albert R."/>
            <person name="Binder M."/>
            <person name="Bloem J."/>
            <person name="Labutti K."/>
            <person name="Salamov A."/>
            <person name="Andreopoulos B."/>
            <person name="Baker S."/>
            <person name="Barry K."/>
            <person name="Bills G."/>
            <person name="Bluhm B."/>
            <person name="Cannon C."/>
            <person name="Castanera R."/>
            <person name="Culley D."/>
            <person name="Daum C."/>
            <person name="Ezra D."/>
            <person name="Gonzalez J."/>
            <person name="Henrissat B."/>
            <person name="Kuo A."/>
            <person name="Liang C."/>
            <person name="Lipzen A."/>
            <person name="Lutzoni F."/>
            <person name="Magnuson J."/>
            <person name="Mondo S."/>
            <person name="Nolan M."/>
            <person name="Ohm R."/>
            <person name="Pangilinan J."/>
            <person name="Park H.-J."/>
            <person name="Ramirez L."/>
            <person name="Alfaro M."/>
            <person name="Sun H."/>
            <person name="Tritt A."/>
            <person name="Yoshinaga Y."/>
            <person name="Zwiers L.-H."/>
            <person name="Turgeon B."/>
            <person name="Goodwin S."/>
            <person name="Spatafora J."/>
            <person name="Crous P."/>
            <person name="Grigoriev I."/>
        </authorList>
    </citation>
    <scope>NUCLEOTIDE SEQUENCE</scope>
    <source>
        <strain evidence="3">CBS 675.92</strain>
    </source>
</reference>